<dbReference type="AlphaFoldDB" id="A0A346PIR7"/>
<proteinExistence type="predicted"/>
<accession>A0A346PUI7</accession>
<dbReference type="Proteomes" id="UP000258613">
    <property type="component" value="Chromosome"/>
</dbReference>
<evidence type="ECO:0000313" key="5">
    <source>
        <dbReference type="Proteomes" id="UP000258707"/>
    </source>
</evidence>
<sequence length="69" mass="7581">MATALAEYVGEDVTASTVRLYDYVDPEALDALFAETRTGSTRAVQCVEFVVEDVTVVVRPDRVEITPTE</sequence>
<gene>
    <name evidence="2" type="ORF">AArc1_3106</name>
    <name evidence="3" type="ORF">AArcMg_3197</name>
</gene>
<protein>
    <recommendedName>
        <fullName evidence="1">Halobacterial output domain-containing protein</fullName>
    </recommendedName>
</protein>
<reference evidence="5" key="1">
    <citation type="submission" date="2017-10" db="EMBL/GenBank/DDBJ databases">
        <title>Phenotypic and genomic properties of facultatively anaerobic sulfur-reducing natronoarchaea from hypersaline soda lakes.</title>
        <authorList>
            <person name="Sorokin D.Y."/>
            <person name="Kublanov I.V."/>
            <person name="Roman P."/>
            <person name="Sinninghe Damste J.S."/>
            <person name="Golyshin P.N."/>
            <person name="Rojo D."/>
            <person name="Ciordia S."/>
            <person name="Mena Md.C."/>
            <person name="Ferrer M."/>
            <person name="Messina E."/>
            <person name="Smedile F."/>
            <person name="La Spada G."/>
            <person name="La Cono V."/>
            <person name="Yakimov M.M."/>
        </authorList>
    </citation>
    <scope>NUCLEOTIDE SEQUENCE [LARGE SCALE GENOMIC DNA]</scope>
    <source>
        <strain evidence="5">AArc1</strain>
    </source>
</reference>
<evidence type="ECO:0000313" key="2">
    <source>
        <dbReference type="EMBL" id="AXR79412.1"/>
    </source>
</evidence>
<reference evidence="2" key="3">
    <citation type="journal article" date="2019" name="Int. J. Syst. Evol. Microbiol.">
        <title>Natronolimnobius sulfurireducens sp. nov. and Halalkaliarchaeum desulfuricum gen. nov., sp. nov., the first sulfur-respiring alkaliphilic haloarchaea from hypersaline alkaline lakes.</title>
        <authorList>
            <person name="Sorokin D.Y."/>
            <person name="Yakimov M."/>
            <person name="Messina E."/>
            <person name="Merkel A.Y."/>
            <person name="Bale N.J."/>
            <person name="Sinninghe Damste J.S."/>
        </authorList>
    </citation>
    <scope>NUCLEOTIDE SEQUENCE</scope>
    <source>
        <strain evidence="3">AArc-Mg</strain>
        <strain evidence="2">AArc1</strain>
    </source>
</reference>
<dbReference type="Proteomes" id="UP000258707">
    <property type="component" value="Chromosome"/>
</dbReference>
<name>A0A346PIR7_9EURY</name>
<accession>A0A346PIR7</accession>
<keyword evidence="4" id="KW-1185">Reference proteome</keyword>
<evidence type="ECO:0000313" key="4">
    <source>
        <dbReference type="Proteomes" id="UP000258613"/>
    </source>
</evidence>
<dbReference type="KEGG" id="nan:AArc1_3106"/>
<dbReference type="EMBL" id="CP027033">
    <property type="protein sequence ID" value="AXR83182.1"/>
    <property type="molecule type" value="Genomic_DNA"/>
</dbReference>
<evidence type="ECO:0000313" key="3">
    <source>
        <dbReference type="EMBL" id="AXR83182.1"/>
    </source>
</evidence>
<organism evidence="2 5">
    <name type="scientific">Natrarchaeobaculum sulfurireducens</name>
    <dbReference type="NCBI Taxonomy" id="2044521"/>
    <lineage>
        <taxon>Archaea</taxon>
        <taxon>Methanobacteriati</taxon>
        <taxon>Methanobacteriota</taxon>
        <taxon>Stenosarchaea group</taxon>
        <taxon>Halobacteria</taxon>
        <taxon>Halobacteriales</taxon>
        <taxon>Natrialbaceae</taxon>
        <taxon>Natrarchaeobaculum</taxon>
    </lineage>
</organism>
<dbReference type="EMBL" id="CP024047">
    <property type="protein sequence ID" value="AXR79412.1"/>
    <property type="molecule type" value="Genomic_DNA"/>
</dbReference>
<dbReference type="Pfam" id="PF18545">
    <property type="entry name" value="HalOD1"/>
    <property type="match status" value="1"/>
</dbReference>
<dbReference type="KEGG" id="nag:AArcMg_3197"/>
<evidence type="ECO:0000259" key="1">
    <source>
        <dbReference type="Pfam" id="PF18545"/>
    </source>
</evidence>
<reference evidence="4" key="2">
    <citation type="submission" date="2018-02" db="EMBL/GenBank/DDBJ databases">
        <title>Phenotypic and genomic properties of facultatively anaerobic sulfur-reducing natronoarchaea from hypersaline soda lakes.</title>
        <authorList>
            <person name="Sorokin D.Y."/>
            <person name="Kublanov I.V."/>
            <person name="Roman P."/>
            <person name="Sinninghe Damste J.S."/>
            <person name="Golyshin P.N."/>
            <person name="Rojo D."/>
            <person name="Ciordia S."/>
            <person name="Mena M.D.C."/>
            <person name="Ferrer M."/>
            <person name="Messina E."/>
            <person name="Smedile F."/>
            <person name="La Spada G."/>
            <person name="La Cono V."/>
            <person name="Yakimov M.M."/>
        </authorList>
    </citation>
    <scope>NUCLEOTIDE SEQUENCE [LARGE SCALE GENOMIC DNA]</scope>
    <source>
        <strain evidence="4">AArc-Mg</strain>
    </source>
</reference>
<dbReference type="InterPro" id="IPR040624">
    <property type="entry name" value="HalOD1"/>
</dbReference>
<feature type="domain" description="Halobacterial output" evidence="1">
    <location>
        <begin position="3"/>
        <end position="67"/>
    </location>
</feature>